<dbReference type="WBParaSite" id="maker-unitig_10191-snap-gene-0.1-mRNA-1">
    <property type="protein sequence ID" value="maker-unitig_10191-snap-gene-0.1-mRNA-1"/>
    <property type="gene ID" value="maker-unitig_10191-snap-gene-0.1"/>
</dbReference>
<dbReference type="WBParaSite" id="maker-uti_cns_0003723-snap-gene-0.5-mRNA-1">
    <property type="protein sequence ID" value="maker-uti_cns_0003723-snap-gene-0.5-mRNA-1"/>
    <property type="gene ID" value="maker-uti_cns_0003723-snap-gene-0.5"/>
</dbReference>
<reference evidence="2 3" key="1">
    <citation type="submission" date="2016-11" db="UniProtKB">
        <authorList>
            <consortium name="WormBaseParasite"/>
        </authorList>
    </citation>
    <scope>IDENTIFICATION</scope>
</reference>
<dbReference type="AlphaFoldDB" id="A0A1I8GCQ4"/>
<protein>
    <submittedName>
        <fullName evidence="2 3">F5/8 type C domain-containing protein</fullName>
    </submittedName>
</protein>
<evidence type="ECO:0000313" key="2">
    <source>
        <dbReference type="WBParaSite" id="maker-unitig_10191-snap-gene-0.1-mRNA-1"/>
    </source>
</evidence>
<evidence type="ECO:0000313" key="1">
    <source>
        <dbReference type="Proteomes" id="UP000095280"/>
    </source>
</evidence>
<organism evidence="1 3">
    <name type="scientific">Macrostomum lignano</name>
    <dbReference type="NCBI Taxonomy" id="282301"/>
    <lineage>
        <taxon>Eukaryota</taxon>
        <taxon>Metazoa</taxon>
        <taxon>Spiralia</taxon>
        <taxon>Lophotrochozoa</taxon>
        <taxon>Platyhelminthes</taxon>
        <taxon>Rhabditophora</taxon>
        <taxon>Macrostomorpha</taxon>
        <taxon>Macrostomida</taxon>
        <taxon>Macrostomidae</taxon>
        <taxon>Macrostomum</taxon>
    </lineage>
</organism>
<evidence type="ECO:0000313" key="3">
    <source>
        <dbReference type="WBParaSite" id="maker-uti_cns_0001559-snap-gene-0.7-mRNA-1"/>
    </source>
</evidence>
<dbReference type="WBParaSite" id="maker-uti_cns_0001559-snap-gene-0.7-mRNA-1">
    <property type="protein sequence ID" value="maker-uti_cns_0001559-snap-gene-0.7-mRNA-1"/>
    <property type="gene ID" value="maker-uti_cns_0001559-snap-gene-0.7"/>
</dbReference>
<dbReference type="Proteomes" id="UP000095280">
    <property type="component" value="Unplaced"/>
</dbReference>
<keyword evidence="1" id="KW-1185">Reference proteome</keyword>
<name>A0A1I8GCQ4_9PLAT</name>
<accession>A0A1I8GCQ4</accession>
<sequence>MFRMYAVSFYGRWESRWMLYGCLSNRTAYNPPPVLMSQNLPLYTSDPTYAKYLTDGKRTPKNGEPNWIANSPQPWIAVDFLAPRYIEFALVIGYNVNHGTVAR</sequence>
<proteinExistence type="predicted"/>